<dbReference type="OrthoDB" id="3176171at2759"/>
<comment type="caution">
    <text evidence="2">The sequence shown here is derived from an EMBL/GenBank/DDBJ whole genome shotgun (WGS) entry which is preliminary data.</text>
</comment>
<evidence type="ECO:0000313" key="2">
    <source>
        <dbReference type="EMBL" id="RKU47632.1"/>
    </source>
</evidence>
<organism evidence="2 3">
    <name type="scientific">Coniochaeta pulveracea</name>
    <dbReference type="NCBI Taxonomy" id="177199"/>
    <lineage>
        <taxon>Eukaryota</taxon>
        <taxon>Fungi</taxon>
        <taxon>Dikarya</taxon>
        <taxon>Ascomycota</taxon>
        <taxon>Pezizomycotina</taxon>
        <taxon>Sordariomycetes</taxon>
        <taxon>Sordariomycetidae</taxon>
        <taxon>Coniochaetales</taxon>
        <taxon>Coniochaetaceae</taxon>
        <taxon>Coniochaeta</taxon>
    </lineage>
</organism>
<proteinExistence type="predicted"/>
<reference evidence="2 3" key="1">
    <citation type="submission" date="2018-08" db="EMBL/GenBank/DDBJ databases">
        <title>Draft genome of the lignicolous fungus Coniochaeta pulveracea.</title>
        <authorList>
            <person name="Borstlap C.J."/>
            <person name="De Witt R.N."/>
            <person name="Botha A."/>
            <person name="Volschenk H."/>
        </authorList>
    </citation>
    <scope>NUCLEOTIDE SEQUENCE [LARGE SCALE GENOMIC DNA]</scope>
    <source>
        <strain evidence="2 3">CAB683</strain>
    </source>
</reference>
<feature type="transmembrane region" description="Helical" evidence="1">
    <location>
        <begin position="122"/>
        <end position="148"/>
    </location>
</feature>
<feature type="transmembrane region" description="Helical" evidence="1">
    <location>
        <begin position="300"/>
        <end position="323"/>
    </location>
</feature>
<keyword evidence="1" id="KW-0812">Transmembrane</keyword>
<gene>
    <name evidence="2" type="ORF">DL546_008537</name>
</gene>
<keyword evidence="3" id="KW-1185">Reference proteome</keyword>
<dbReference type="Proteomes" id="UP000275385">
    <property type="component" value="Unassembled WGS sequence"/>
</dbReference>
<keyword evidence="1" id="KW-1133">Transmembrane helix</keyword>
<sequence length="332" mass="36666">MVMHKVASLAGMLSKRAVEADDGDKNLPKLYLVLLLNLVVFLPVFIYVNYTVGNIFPTLAIVEDTNPPAYEPLSVNEETSADPSAVQDGSSKPISSSLRSLNRLLLSVAGWRACFRGIWINIVYGFAISLATGFFTAIPFLSTAWVHIVISPPNPAPFWRRLPPFNKTFRATALPVTIYAIAYIVSLEVPEVIAGALDFASFHRPYSGGIPDPTRYDRHSIWKGLIVLLVSFALWALVYMPALVILVRVQASLLPPDEDTIIPFDRTYDGTIEPAVVSGKGYVTTKDAIRTFPRSSWIRIYILQAKIFGIVVATLLAFLLVVAPQMWLISGR</sequence>
<feature type="transmembrane region" description="Helical" evidence="1">
    <location>
        <begin position="30"/>
        <end position="50"/>
    </location>
</feature>
<feature type="transmembrane region" description="Helical" evidence="1">
    <location>
        <begin position="225"/>
        <end position="247"/>
    </location>
</feature>
<evidence type="ECO:0000313" key="3">
    <source>
        <dbReference type="Proteomes" id="UP000275385"/>
    </source>
</evidence>
<dbReference type="STRING" id="177199.A0A420YID9"/>
<evidence type="ECO:0008006" key="4">
    <source>
        <dbReference type="Google" id="ProtNLM"/>
    </source>
</evidence>
<keyword evidence="1" id="KW-0472">Membrane</keyword>
<dbReference type="EMBL" id="QVQW01000008">
    <property type="protein sequence ID" value="RKU47632.1"/>
    <property type="molecule type" value="Genomic_DNA"/>
</dbReference>
<accession>A0A420YID9</accession>
<evidence type="ECO:0000256" key="1">
    <source>
        <dbReference type="SAM" id="Phobius"/>
    </source>
</evidence>
<dbReference type="AlphaFoldDB" id="A0A420YID9"/>
<feature type="transmembrane region" description="Helical" evidence="1">
    <location>
        <begin position="168"/>
        <end position="185"/>
    </location>
</feature>
<protein>
    <recommendedName>
        <fullName evidence="4">Ubiquitin carrier protein</fullName>
    </recommendedName>
</protein>
<name>A0A420YID9_9PEZI</name>